<gene>
    <name evidence="2" type="ORF">V9T40_014103</name>
</gene>
<proteinExistence type="predicted"/>
<organism evidence="2 3">
    <name type="scientific">Parthenolecanium corni</name>
    <dbReference type="NCBI Taxonomy" id="536013"/>
    <lineage>
        <taxon>Eukaryota</taxon>
        <taxon>Metazoa</taxon>
        <taxon>Ecdysozoa</taxon>
        <taxon>Arthropoda</taxon>
        <taxon>Hexapoda</taxon>
        <taxon>Insecta</taxon>
        <taxon>Pterygota</taxon>
        <taxon>Neoptera</taxon>
        <taxon>Paraneoptera</taxon>
        <taxon>Hemiptera</taxon>
        <taxon>Sternorrhyncha</taxon>
        <taxon>Coccoidea</taxon>
        <taxon>Coccidae</taxon>
        <taxon>Parthenolecanium</taxon>
    </lineage>
</organism>
<dbReference type="Proteomes" id="UP001367676">
    <property type="component" value="Unassembled WGS sequence"/>
</dbReference>
<dbReference type="EMBL" id="JBBCAQ010000033">
    <property type="protein sequence ID" value="KAK7582658.1"/>
    <property type="molecule type" value="Genomic_DNA"/>
</dbReference>
<accession>A0AAN9TCC6</accession>
<evidence type="ECO:0000313" key="3">
    <source>
        <dbReference type="Proteomes" id="UP001367676"/>
    </source>
</evidence>
<keyword evidence="3" id="KW-1185">Reference proteome</keyword>
<feature type="region of interest" description="Disordered" evidence="1">
    <location>
        <begin position="1"/>
        <end position="36"/>
    </location>
</feature>
<protein>
    <submittedName>
        <fullName evidence="2">Uncharacterized protein</fullName>
    </submittedName>
</protein>
<evidence type="ECO:0000256" key="1">
    <source>
        <dbReference type="SAM" id="MobiDB-lite"/>
    </source>
</evidence>
<dbReference type="AlphaFoldDB" id="A0AAN9TCC6"/>
<feature type="compositionally biased region" description="Low complexity" evidence="1">
    <location>
        <begin position="14"/>
        <end position="23"/>
    </location>
</feature>
<sequence length="165" mass="18123">MSNENGNISENDSDICSSTSSSDSQRDDEETTASYSSLEDEIANVELNTSPSTFLIDLSVTNNKNISDIEVPRSSPITTYNKTTSIHVDDNGNNLPTISTHTSDSDSCSEMLFLKSFISKKSFEHSLKTMKTSNPTFQVPFQLQVPSSNPIQGQGTVRCRRSARL</sequence>
<comment type="caution">
    <text evidence="2">The sequence shown here is derived from an EMBL/GenBank/DDBJ whole genome shotgun (WGS) entry which is preliminary data.</text>
</comment>
<name>A0AAN9TCC6_9HEMI</name>
<reference evidence="2 3" key="1">
    <citation type="submission" date="2024-03" db="EMBL/GenBank/DDBJ databases">
        <title>Adaptation during the transition from Ophiocordyceps entomopathogen to insect associate is accompanied by gene loss and intensified selection.</title>
        <authorList>
            <person name="Ward C.M."/>
            <person name="Onetto C.A."/>
            <person name="Borneman A.R."/>
        </authorList>
    </citation>
    <scope>NUCLEOTIDE SEQUENCE [LARGE SCALE GENOMIC DNA]</scope>
    <source>
        <strain evidence="2">AWRI1</strain>
        <tissue evidence="2">Single Adult Female</tissue>
    </source>
</reference>
<evidence type="ECO:0000313" key="2">
    <source>
        <dbReference type="EMBL" id="KAK7582658.1"/>
    </source>
</evidence>